<dbReference type="InterPro" id="IPR050386">
    <property type="entry name" value="Glycosyl_hydrolase_5"/>
</dbReference>
<evidence type="ECO:0000256" key="1">
    <source>
        <dbReference type="ARBA" id="ARBA00005641"/>
    </source>
</evidence>
<dbReference type="SUPFAM" id="SSF51445">
    <property type="entry name" value="(Trans)glycosidases"/>
    <property type="match status" value="1"/>
</dbReference>
<proteinExistence type="inferred from homology"/>
<dbReference type="Pfam" id="PF00150">
    <property type="entry name" value="Cellulase"/>
    <property type="match status" value="1"/>
</dbReference>
<dbReference type="InterPro" id="IPR017853">
    <property type="entry name" value="GH"/>
</dbReference>
<sequence>MFEPALPPPPPPQQYYPSPSVGGQQQQHPMSSPHPVPPTPRDILRYRYQHGCNLGSIFILEQWLFGGMYDEGVGGSSELDAINASIKARGLDATRQKWETHWNAALSDADFDWLVNSAHCNSIRLPIGYFTLGPAFCAHTAFHGPPSEVYVNAWSVVKRLISRCFEHGIGVLIDLHGVPGGANHETHSGTSSGKAELWGNGFFLDLATRCLLFIADETARDPQLAGVIGVQLCNEAIIDPPGMYEWYNDMIQRISAIDASLPVYISDGWDLGRAAAFTRAYNNPSFPPKCPVIVDTHKYWTFDEKDTSRSPFEIIEQVKSELPELNSSLVGDVFAHQAAVGVYIGEYSLALAPQTWGKAPADQKDDLMKKFGLAQSQTWQTKACGSAFWTFKMEWMPGWEWGFKASTDNGQIAPPGIFKLTVGNITDKLAEADARKGQLLEAALNGHTAYHSSANPGAHFEHWRYADGWNLGWSDARTFFAARLDRFIPSALRSSVSSAPTDPNAKVGADFLGALDLWILKRMREAGVADAQRCPFGWEFEHGFRAAVRDFGALVHNNNRLAAHSPSLAACRFAKAHLCTAHNHPPILLSDTMATAPMSTEARVGNMPVADFLWTRHSIEPTLGLLGIYKDHTHEIISTATGIWDRGGHANLNRKRNSAQTPQATRSCNGGTPRTARRGV</sequence>
<keyword evidence="3" id="KW-0326">Glycosidase</keyword>
<dbReference type="AlphaFoldDB" id="A0A1C1CXD4"/>
<feature type="compositionally biased region" description="Low complexity" evidence="5">
    <location>
        <begin position="15"/>
        <end position="31"/>
    </location>
</feature>
<evidence type="ECO:0000313" key="7">
    <source>
        <dbReference type="EMBL" id="OCT53142.1"/>
    </source>
</evidence>
<feature type="region of interest" description="Disordered" evidence="5">
    <location>
        <begin position="1"/>
        <end position="40"/>
    </location>
</feature>
<evidence type="ECO:0000313" key="8">
    <source>
        <dbReference type="Proteomes" id="UP000094526"/>
    </source>
</evidence>
<dbReference type="STRING" id="86049.A0A1C1CXD4"/>
<evidence type="ECO:0000256" key="3">
    <source>
        <dbReference type="ARBA" id="ARBA00023295"/>
    </source>
</evidence>
<evidence type="ECO:0000259" key="6">
    <source>
        <dbReference type="Pfam" id="PF00150"/>
    </source>
</evidence>
<evidence type="ECO:0000256" key="4">
    <source>
        <dbReference type="ARBA" id="ARBA00023316"/>
    </source>
</evidence>
<organism evidence="7 8">
    <name type="scientific">Cladophialophora carrionii</name>
    <dbReference type="NCBI Taxonomy" id="86049"/>
    <lineage>
        <taxon>Eukaryota</taxon>
        <taxon>Fungi</taxon>
        <taxon>Dikarya</taxon>
        <taxon>Ascomycota</taxon>
        <taxon>Pezizomycotina</taxon>
        <taxon>Eurotiomycetes</taxon>
        <taxon>Chaetothyriomycetidae</taxon>
        <taxon>Chaetothyriales</taxon>
        <taxon>Herpotrichiellaceae</taxon>
        <taxon>Cladophialophora</taxon>
    </lineage>
</organism>
<dbReference type="GO" id="GO:0071555">
    <property type="term" value="P:cell wall organization"/>
    <property type="evidence" value="ECO:0007669"/>
    <property type="project" value="UniProtKB-KW"/>
</dbReference>
<comment type="similarity">
    <text evidence="1">Belongs to the glycosyl hydrolase 5 (cellulase A) family.</text>
</comment>
<keyword evidence="4" id="KW-0961">Cell wall biogenesis/degradation</keyword>
<dbReference type="Proteomes" id="UP000094526">
    <property type="component" value="Unassembled WGS sequence"/>
</dbReference>
<dbReference type="GO" id="GO:0009251">
    <property type="term" value="P:glucan catabolic process"/>
    <property type="evidence" value="ECO:0007669"/>
    <property type="project" value="TreeGrafter"/>
</dbReference>
<dbReference type="PANTHER" id="PTHR31297:SF43">
    <property type="entry name" value="GLUCAN 1,3-BETA-GLUCOSIDASE 3"/>
    <property type="match status" value="1"/>
</dbReference>
<dbReference type="VEuPathDB" id="FungiDB:CLCR_09705"/>
<dbReference type="PANTHER" id="PTHR31297">
    <property type="entry name" value="GLUCAN ENDO-1,6-BETA-GLUCOSIDASE B"/>
    <property type="match status" value="1"/>
</dbReference>
<keyword evidence="2" id="KW-0378">Hydrolase</keyword>
<name>A0A1C1CXD4_9EURO</name>
<dbReference type="eggNOG" id="ENOG502QVVM">
    <property type="taxonomic scope" value="Eukaryota"/>
</dbReference>
<dbReference type="GO" id="GO:0005576">
    <property type="term" value="C:extracellular region"/>
    <property type="evidence" value="ECO:0007669"/>
    <property type="project" value="TreeGrafter"/>
</dbReference>
<gene>
    <name evidence="7" type="ORF">CLCR_09705</name>
</gene>
<reference evidence="8" key="1">
    <citation type="submission" date="2015-07" db="EMBL/GenBank/DDBJ databases">
        <authorList>
            <person name="Teixeira M.M."/>
            <person name="Souza R.C."/>
            <person name="Almeida L.G."/>
            <person name="Vicente V.A."/>
            <person name="de Hoog S."/>
            <person name="Bocca A.L."/>
            <person name="de Almeida S.R."/>
            <person name="Vasconcelos A.T."/>
            <person name="Felipe M.S."/>
        </authorList>
    </citation>
    <scope>NUCLEOTIDE SEQUENCE [LARGE SCALE GENOMIC DNA]</scope>
    <source>
        <strain evidence="8">KSF</strain>
    </source>
</reference>
<dbReference type="Gene3D" id="3.20.20.80">
    <property type="entry name" value="Glycosidases"/>
    <property type="match status" value="1"/>
</dbReference>
<protein>
    <submittedName>
        <fullName evidence="7">Glucan 1,3-beta-glucosidase</fullName>
    </submittedName>
</protein>
<feature type="compositionally biased region" description="Pro residues" evidence="5">
    <location>
        <begin position="1"/>
        <end position="14"/>
    </location>
</feature>
<accession>A0A1C1CXD4</accession>
<dbReference type="EMBL" id="LGRB01000008">
    <property type="protein sequence ID" value="OCT53142.1"/>
    <property type="molecule type" value="Genomic_DNA"/>
</dbReference>
<evidence type="ECO:0000256" key="5">
    <source>
        <dbReference type="SAM" id="MobiDB-lite"/>
    </source>
</evidence>
<dbReference type="GO" id="GO:0009986">
    <property type="term" value="C:cell surface"/>
    <property type="evidence" value="ECO:0007669"/>
    <property type="project" value="TreeGrafter"/>
</dbReference>
<dbReference type="GO" id="GO:0046557">
    <property type="term" value="F:glucan endo-1,6-beta-glucosidase activity"/>
    <property type="evidence" value="ECO:0007669"/>
    <property type="project" value="TreeGrafter"/>
</dbReference>
<dbReference type="OrthoDB" id="1887033at2759"/>
<feature type="domain" description="Glycoside hydrolase family 5" evidence="6">
    <location>
        <begin position="96"/>
        <end position="350"/>
    </location>
</feature>
<keyword evidence="8" id="KW-1185">Reference proteome</keyword>
<comment type="caution">
    <text evidence="7">The sequence shown here is derived from an EMBL/GenBank/DDBJ whole genome shotgun (WGS) entry which is preliminary data.</text>
</comment>
<dbReference type="VEuPathDB" id="FungiDB:G647_00115"/>
<feature type="compositionally biased region" description="Polar residues" evidence="5">
    <location>
        <begin position="658"/>
        <end position="672"/>
    </location>
</feature>
<evidence type="ECO:0000256" key="2">
    <source>
        <dbReference type="ARBA" id="ARBA00022801"/>
    </source>
</evidence>
<dbReference type="InterPro" id="IPR001547">
    <property type="entry name" value="Glyco_hydro_5"/>
</dbReference>
<feature type="region of interest" description="Disordered" evidence="5">
    <location>
        <begin position="648"/>
        <end position="680"/>
    </location>
</feature>